<keyword evidence="3" id="KW-1185">Reference proteome</keyword>
<evidence type="ECO:0000256" key="1">
    <source>
        <dbReference type="SAM" id="MobiDB-lite"/>
    </source>
</evidence>
<protein>
    <submittedName>
        <fullName evidence="2">Uncharacterized protein</fullName>
    </submittedName>
</protein>
<gene>
    <name evidence="2" type="ORF">E2562_032077</name>
</gene>
<dbReference type="EMBL" id="SPHZ02000009">
    <property type="protein sequence ID" value="KAF0900469.1"/>
    <property type="molecule type" value="Genomic_DNA"/>
</dbReference>
<feature type="region of interest" description="Disordered" evidence="1">
    <location>
        <begin position="25"/>
        <end position="56"/>
    </location>
</feature>
<organism evidence="2 3">
    <name type="scientific">Oryza meyeriana var. granulata</name>
    <dbReference type="NCBI Taxonomy" id="110450"/>
    <lineage>
        <taxon>Eukaryota</taxon>
        <taxon>Viridiplantae</taxon>
        <taxon>Streptophyta</taxon>
        <taxon>Embryophyta</taxon>
        <taxon>Tracheophyta</taxon>
        <taxon>Spermatophyta</taxon>
        <taxon>Magnoliopsida</taxon>
        <taxon>Liliopsida</taxon>
        <taxon>Poales</taxon>
        <taxon>Poaceae</taxon>
        <taxon>BOP clade</taxon>
        <taxon>Oryzoideae</taxon>
        <taxon>Oryzeae</taxon>
        <taxon>Oryzinae</taxon>
        <taxon>Oryza</taxon>
        <taxon>Oryza meyeriana</taxon>
    </lineage>
</organism>
<dbReference type="Proteomes" id="UP000479710">
    <property type="component" value="Unassembled WGS sequence"/>
</dbReference>
<comment type="caution">
    <text evidence="2">The sequence shown here is derived from an EMBL/GenBank/DDBJ whole genome shotgun (WGS) entry which is preliminary data.</text>
</comment>
<dbReference type="AlphaFoldDB" id="A0A6G1CJX5"/>
<sequence>MGEARHGEDRTVALGEVEAAAARGVAKAMAMNRRRSGHKRSSPRRRRQELGDSGFSSLHAQGLAKLSAAVFRMTKLPAAAIKGSVMLSAAAARGSDGDASHGSAQVLEDAPGSGVLVAAPSISPPRFQHINNRQQHMFIVSDDGTER</sequence>
<evidence type="ECO:0000313" key="3">
    <source>
        <dbReference type="Proteomes" id="UP000479710"/>
    </source>
</evidence>
<reference evidence="2 3" key="1">
    <citation type="submission" date="2019-11" db="EMBL/GenBank/DDBJ databases">
        <title>Whole genome sequence of Oryza granulata.</title>
        <authorList>
            <person name="Li W."/>
        </authorList>
    </citation>
    <scope>NUCLEOTIDE SEQUENCE [LARGE SCALE GENOMIC DNA]</scope>
    <source>
        <strain evidence="3">cv. Menghai</strain>
        <tissue evidence="2">Leaf</tissue>
    </source>
</reference>
<proteinExistence type="predicted"/>
<evidence type="ECO:0000313" key="2">
    <source>
        <dbReference type="EMBL" id="KAF0900469.1"/>
    </source>
</evidence>
<accession>A0A6G1CJX5</accession>
<name>A0A6G1CJX5_9ORYZ</name>
<feature type="compositionally biased region" description="Basic residues" evidence="1">
    <location>
        <begin position="32"/>
        <end position="47"/>
    </location>
</feature>